<dbReference type="Proteomes" id="UP000689195">
    <property type="component" value="Unassembled WGS sequence"/>
</dbReference>
<name>A0A8S1W9Z6_9CILI</name>
<gene>
    <name evidence="1" type="ORF">PPENT_87.1.T0850262</name>
</gene>
<organism evidence="1 2">
    <name type="scientific">Paramecium pentaurelia</name>
    <dbReference type="NCBI Taxonomy" id="43138"/>
    <lineage>
        <taxon>Eukaryota</taxon>
        <taxon>Sar</taxon>
        <taxon>Alveolata</taxon>
        <taxon>Ciliophora</taxon>
        <taxon>Intramacronucleata</taxon>
        <taxon>Oligohymenophorea</taxon>
        <taxon>Peniculida</taxon>
        <taxon>Parameciidae</taxon>
        <taxon>Paramecium</taxon>
    </lineage>
</organism>
<comment type="caution">
    <text evidence="1">The sequence shown here is derived from an EMBL/GenBank/DDBJ whole genome shotgun (WGS) entry which is preliminary data.</text>
</comment>
<evidence type="ECO:0000313" key="1">
    <source>
        <dbReference type="EMBL" id="CAD8185767.1"/>
    </source>
</evidence>
<dbReference type="EMBL" id="CAJJDO010000085">
    <property type="protein sequence ID" value="CAD8185767.1"/>
    <property type="molecule type" value="Genomic_DNA"/>
</dbReference>
<sequence>MNNNFLSQLPIVKVKIIKNSQRLSSTYQLGFSLHRFNLIQIIKPFYCNKQDYLQIPQFLLQKEALEQRFSLKKEVFEHVSRENDY</sequence>
<protein>
    <submittedName>
        <fullName evidence="1">Uncharacterized protein</fullName>
    </submittedName>
</protein>
<proteinExistence type="predicted"/>
<dbReference type="AlphaFoldDB" id="A0A8S1W9Z6"/>
<reference evidence="1" key="1">
    <citation type="submission" date="2021-01" db="EMBL/GenBank/DDBJ databases">
        <authorList>
            <consortium name="Genoscope - CEA"/>
            <person name="William W."/>
        </authorList>
    </citation>
    <scope>NUCLEOTIDE SEQUENCE</scope>
</reference>
<accession>A0A8S1W9Z6</accession>
<evidence type="ECO:0000313" key="2">
    <source>
        <dbReference type="Proteomes" id="UP000689195"/>
    </source>
</evidence>
<keyword evidence="2" id="KW-1185">Reference proteome</keyword>